<dbReference type="Gene3D" id="3.40.50.10880">
    <property type="entry name" value="Uncharacterised protein PF01937, DUF89, domain 3"/>
    <property type="match status" value="1"/>
</dbReference>
<dbReference type="PIRSF" id="PIRSF006593">
    <property type="entry name" value="UCP006593"/>
    <property type="match status" value="1"/>
</dbReference>
<dbReference type="EMBL" id="PDSK01000082">
    <property type="protein sequence ID" value="PIE34590.1"/>
    <property type="molecule type" value="Genomic_DNA"/>
</dbReference>
<accession>A0A2G6KGS1</accession>
<dbReference type="Gene3D" id="1.10.285.20">
    <property type="entry name" value="Uncharacterised protein PF01937, DUF89, domain 2"/>
    <property type="match status" value="1"/>
</dbReference>
<evidence type="ECO:0000313" key="2">
    <source>
        <dbReference type="EMBL" id="PIE34590.1"/>
    </source>
</evidence>
<evidence type="ECO:0000313" key="3">
    <source>
        <dbReference type="Proteomes" id="UP000230821"/>
    </source>
</evidence>
<sequence>MKTTYLCAECLLRQACEACDSAFDNWDERYETIDWVINKLQNSFHDAVPEMLANEIHQMVKSASGVDPYKPLKDETNALFRSLAEEVRPELHCLKDKVKLAILVNAIDAAVPLEAHVDTMGYFSEPLSEGLQQELAIDEFEKFENMLQEATNILYLTDNCGEIALDGILIEAIAEMGKTIVISPKEEAILNDATVEDVEELGLGQYGAIIPHAKDTIGLTLENMSEGFIEVWDNADLIIAKGIGYYQTVFGVRDNIAFLLKAVCHPIARSLNVKKGDNIILF</sequence>
<dbReference type="AlphaFoldDB" id="A0A2G6KGS1"/>
<dbReference type="Gene3D" id="1.10.8.380">
    <property type="entry name" value="Uncharacterised protein PF01937, DUF89, domain 1"/>
    <property type="match status" value="1"/>
</dbReference>
<dbReference type="InterPro" id="IPR014444">
    <property type="entry name" value="PH1575-like"/>
</dbReference>
<proteinExistence type="predicted"/>
<gene>
    <name evidence="2" type="ORF">CSA56_07305</name>
</gene>
<dbReference type="InterPro" id="IPR036075">
    <property type="entry name" value="ARMT-1-like_metal-bd_sf"/>
</dbReference>
<name>A0A2G6KGS1_9BACT</name>
<organism evidence="2 3">
    <name type="scientific">candidate division KSB3 bacterium</name>
    <dbReference type="NCBI Taxonomy" id="2044937"/>
    <lineage>
        <taxon>Bacteria</taxon>
        <taxon>candidate division KSB3</taxon>
    </lineage>
</organism>
<comment type="caution">
    <text evidence="2">The sequence shown here is derived from an EMBL/GenBank/DDBJ whole genome shotgun (WGS) entry which is preliminary data.</text>
</comment>
<feature type="domain" description="Damage-control phosphatase ARMT1-like metal-binding" evidence="1">
    <location>
        <begin position="4"/>
        <end position="279"/>
    </location>
</feature>
<protein>
    <recommendedName>
        <fullName evidence="1">Damage-control phosphatase ARMT1-like metal-binding domain-containing protein</fullName>
    </recommendedName>
</protein>
<dbReference type="Pfam" id="PF01937">
    <property type="entry name" value="ARMT1-like_dom"/>
    <property type="match status" value="1"/>
</dbReference>
<dbReference type="SUPFAM" id="SSF111321">
    <property type="entry name" value="AF1104-like"/>
    <property type="match status" value="1"/>
</dbReference>
<reference evidence="2 3" key="1">
    <citation type="submission" date="2017-10" db="EMBL/GenBank/DDBJ databases">
        <title>Novel microbial diversity and functional potential in the marine mammal oral microbiome.</title>
        <authorList>
            <person name="Dudek N.K."/>
            <person name="Sun C.L."/>
            <person name="Burstein D."/>
            <person name="Kantor R.S."/>
            <person name="Aliaga Goltsman D.S."/>
            <person name="Bik E.M."/>
            <person name="Thomas B.C."/>
            <person name="Banfield J.F."/>
            <person name="Relman D.A."/>
        </authorList>
    </citation>
    <scope>NUCLEOTIDE SEQUENCE [LARGE SCALE GENOMIC DNA]</scope>
    <source>
        <strain evidence="2">DOLJORAL78_47_16</strain>
    </source>
</reference>
<evidence type="ECO:0000259" key="1">
    <source>
        <dbReference type="Pfam" id="PF01937"/>
    </source>
</evidence>
<dbReference type="InterPro" id="IPR002791">
    <property type="entry name" value="ARMT1-like_metal-bd"/>
</dbReference>
<dbReference type="Proteomes" id="UP000230821">
    <property type="component" value="Unassembled WGS sequence"/>
</dbReference>